<dbReference type="InterPro" id="IPR036291">
    <property type="entry name" value="NAD(P)-bd_dom_sf"/>
</dbReference>
<reference evidence="10" key="1">
    <citation type="submission" date="2020-08" db="EMBL/GenBank/DDBJ databases">
        <title>Multicomponent nature underlies the extraordinary mechanical properties of spider dragline silk.</title>
        <authorList>
            <person name="Kono N."/>
            <person name="Nakamura H."/>
            <person name="Mori M."/>
            <person name="Yoshida Y."/>
            <person name="Ohtoshi R."/>
            <person name="Malay A.D."/>
            <person name="Moran D.A.P."/>
            <person name="Tomita M."/>
            <person name="Numata K."/>
            <person name="Arakawa K."/>
        </authorList>
    </citation>
    <scope>NUCLEOTIDE SEQUENCE</scope>
</reference>
<comment type="similarity">
    <text evidence="2">Belongs to the zinc-containing alcohol dehydrogenase family.</text>
</comment>
<evidence type="ECO:0000256" key="5">
    <source>
        <dbReference type="ARBA" id="ARBA00022833"/>
    </source>
</evidence>
<accession>A0A8X6UIM9</accession>
<evidence type="ECO:0000256" key="4">
    <source>
        <dbReference type="ARBA" id="ARBA00022723"/>
    </source>
</evidence>
<dbReference type="GO" id="GO:0046872">
    <property type="term" value="F:metal ion binding"/>
    <property type="evidence" value="ECO:0007669"/>
    <property type="project" value="UniProtKB-KW"/>
</dbReference>
<dbReference type="Gene3D" id="3.90.180.10">
    <property type="entry name" value="Medium-chain alcohol dehydrogenases, catalytic domain"/>
    <property type="match status" value="1"/>
</dbReference>
<evidence type="ECO:0000256" key="2">
    <source>
        <dbReference type="ARBA" id="ARBA00008072"/>
    </source>
</evidence>
<proteinExistence type="inferred from homology"/>
<feature type="domain" description="Alcohol dehydrogenase-like C-terminal" evidence="8">
    <location>
        <begin position="199"/>
        <end position="324"/>
    </location>
</feature>
<dbReference type="GO" id="GO:0004022">
    <property type="term" value="F:alcohol dehydrogenase (NAD+) activity"/>
    <property type="evidence" value="ECO:0007669"/>
    <property type="project" value="UniProtKB-EC"/>
</dbReference>
<dbReference type="Proteomes" id="UP000887013">
    <property type="component" value="Unassembled WGS sequence"/>
</dbReference>
<dbReference type="Pfam" id="PF00107">
    <property type="entry name" value="ADH_zinc_N"/>
    <property type="match status" value="1"/>
</dbReference>
<evidence type="ECO:0000256" key="1">
    <source>
        <dbReference type="ARBA" id="ARBA00001947"/>
    </source>
</evidence>
<dbReference type="SUPFAM" id="SSF50129">
    <property type="entry name" value="GroES-like"/>
    <property type="match status" value="1"/>
</dbReference>
<dbReference type="PANTHER" id="PTHR42940:SF3">
    <property type="entry name" value="ALCOHOL DEHYDROGENASE 1-RELATED"/>
    <property type="match status" value="1"/>
</dbReference>
<evidence type="ECO:0000256" key="6">
    <source>
        <dbReference type="ARBA" id="ARBA00023002"/>
    </source>
</evidence>
<protein>
    <recommendedName>
        <fullName evidence="3">alcohol dehydrogenase</fullName>
        <ecNumber evidence="3">1.1.1.1</ecNumber>
    </recommendedName>
</protein>
<keyword evidence="5" id="KW-0862">Zinc</keyword>
<dbReference type="Pfam" id="PF08240">
    <property type="entry name" value="ADH_N"/>
    <property type="match status" value="1"/>
</dbReference>
<dbReference type="EC" id="1.1.1.1" evidence="3"/>
<dbReference type="GO" id="GO:0005737">
    <property type="term" value="C:cytoplasm"/>
    <property type="evidence" value="ECO:0007669"/>
    <property type="project" value="TreeGrafter"/>
</dbReference>
<keyword evidence="7" id="KW-0520">NAD</keyword>
<evidence type="ECO:0000256" key="3">
    <source>
        <dbReference type="ARBA" id="ARBA00013190"/>
    </source>
</evidence>
<dbReference type="SUPFAM" id="SSF51735">
    <property type="entry name" value="NAD(P)-binding Rossmann-fold domains"/>
    <property type="match status" value="1"/>
</dbReference>
<evidence type="ECO:0000313" key="11">
    <source>
        <dbReference type="Proteomes" id="UP000887013"/>
    </source>
</evidence>
<comment type="caution">
    <text evidence="10">The sequence shown here is derived from an EMBL/GenBank/DDBJ whole genome shotgun (WGS) entry which is preliminary data.</text>
</comment>
<sequence>MAAGATGARIVFFGSHKHPSYVVETCNVPSRDLLKDGEILIKILISTICSSDIVNIDGKRELKPPCVLGHEGVGEVVYSKRLRNGLPTVCAGDRVVFTMCDKCDSCVMCKSDMQECCLSKNKYGSSGLSAGTGLNGCFATHAVLKKGTDVVKVPSNVPDIVASPANCALSTMVHAVNFAMSNSKLKQSVAIIQGANLMGLYGCALLHEAGFVKVFCHDISRERLRLVPRFGGIPVLVEKDYDSGNNQNIEEGKADVVIDVCGNWDVIPYALHALCHRGIYVFVGTTYEENKSINIDTILNKCITIRGIQGYKSIHLQNAVDFLSKTAMKYPYESLISSPFPLQDFHSAVVLARTKRYYRTAVKPQQLSSE</sequence>
<keyword evidence="11" id="KW-1185">Reference proteome</keyword>
<dbReference type="AlphaFoldDB" id="A0A8X6UIM9"/>
<evidence type="ECO:0000259" key="8">
    <source>
        <dbReference type="Pfam" id="PF00107"/>
    </source>
</evidence>
<organism evidence="10 11">
    <name type="scientific">Nephila pilipes</name>
    <name type="common">Giant wood spider</name>
    <name type="synonym">Nephila maculata</name>
    <dbReference type="NCBI Taxonomy" id="299642"/>
    <lineage>
        <taxon>Eukaryota</taxon>
        <taxon>Metazoa</taxon>
        <taxon>Ecdysozoa</taxon>
        <taxon>Arthropoda</taxon>
        <taxon>Chelicerata</taxon>
        <taxon>Arachnida</taxon>
        <taxon>Araneae</taxon>
        <taxon>Araneomorphae</taxon>
        <taxon>Entelegynae</taxon>
        <taxon>Araneoidea</taxon>
        <taxon>Nephilidae</taxon>
        <taxon>Nephila</taxon>
    </lineage>
</organism>
<evidence type="ECO:0000259" key="9">
    <source>
        <dbReference type="Pfam" id="PF08240"/>
    </source>
</evidence>
<dbReference type="EMBL" id="BMAW01034932">
    <property type="protein sequence ID" value="GFU37418.1"/>
    <property type="molecule type" value="Genomic_DNA"/>
</dbReference>
<feature type="domain" description="Alcohol dehydrogenase-like N-terminal" evidence="9">
    <location>
        <begin position="35"/>
        <end position="154"/>
    </location>
</feature>
<keyword evidence="6" id="KW-0560">Oxidoreductase</keyword>
<keyword evidence="4" id="KW-0479">Metal-binding</keyword>
<name>A0A8X6UIM9_NEPPI</name>
<dbReference type="InterPro" id="IPR011032">
    <property type="entry name" value="GroES-like_sf"/>
</dbReference>
<dbReference type="InterPro" id="IPR013149">
    <property type="entry name" value="ADH-like_C"/>
</dbReference>
<gene>
    <name evidence="10" type="primary">AVEN_31493_1</name>
    <name evidence="10" type="ORF">NPIL_109761</name>
</gene>
<evidence type="ECO:0000313" key="10">
    <source>
        <dbReference type="EMBL" id="GFU37418.1"/>
    </source>
</evidence>
<dbReference type="InterPro" id="IPR013154">
    <property type="entry name" value="ADH-like_N"/>
</dbReference>
<dbReference type="PANTHER" id="PTHR42940">
    <property type="entry name" value="ALCOHOL DEHYDROGENASE 1-RELATED"/>
    <property type="match status" value="1"/>
</dbReference>
<evidence type="ECO:0000256" key="7">
    <source>
        <dbReference type="ARBA" id="ARBA00023027"/>
    </source>
</evidence>
<dbReference type="OrthoDB" id="3941538at2759"/>
<comment type="cofactor">
    <cofactor evidence="1">
        <name>Zn(2+)</name>
        <dbReference type="ChEBI" id="CHEBI:29105"/>
    </cofactor>
</comment>